<name>A0A7W9UX81_9ACTN</name>
<dbReference type="EMBL" id="JACHJL010000003">
    <property type="protein sequence ID" value="MBB5934680.1"/>
    <property type="molecule type" value="Genomic_DNA"/>
</dbReference>
<keyword evidence="2" id="KW-1185">Reference proteome</keyword>
<accession>A0A7W9UX81</accession>
<gene>
    <name evidence="1" type="ORF">FHS42_001727</name>
</gene>
<dbReference type="RefSeq" id="WP_184570363.1">
    <property type="nucleotide sequence ID" value="NZ_JACHJL010000003.1"/>
</dbReference>
<dbReference type="AlphaFoldDB" id="A0A7W9UX81"/>
<protein>
    <submittedName>
        <fullName evidence="1">Uncharacterized protein YukE</fullName>
    </submittedName>
</protein>
<dbReference type="InterPro" id="IPR036689">
    <property type="entry name" value="ESAT-6-like_sf"/>
</dbReference>
<comment type="caution">
    <text evidence="1">The sequence shown here is derived from an EMBL/GenBank/DDBJ whole genome shotgun (WGS) entry which is preliminary data.</text>
</comment>
<proteinExistence type="predicted"/>
<organism evidence="1 2">
    <name type="scientific">Streptomyces zagrosensis</name>
    <dbReference type="NCBI Taxonomy" id="1042984"/>
    <lineage>
        <taxon>Bacteria</taxon>
        <taxon>Bacillati</taxon>
        <taxon>Actinomycetota</taxon>
        <taxon>Actinomycetes</taxon>
        <taxon>Kitasatosporales</taxon>
        <taxon>Streptomycetaceae</taxon>
        <taxon>Streptomyces</taxon>
    </lineage>
</organism>
<evidence type="ECO:0000313" key="1">
    <source>
        <dbReference type="EMBL" id="MBB5934680.1"/>
    </source>
</evidence>
<dbReference type="Proteomes" id="UP000588098">
    <property type="component" value="Unassembled WGS sequence"/>
</dbReference>
<dbReference type="SUPFAM" id="SSF140453">
    <property type="entry name" value="EsxAB dimer-like"/>
    <property type="match status" value="1"/>
</dbReference>
<sequence>MADPEIEKLTQRATQLRSLADHIDSLVTRPKTQSTTQMKKWAGPNAEKVRGDLKSWHTKCTAVATKLRQMATDCDKTAEEAKKPKDK</sequence>
<dbReference type="Gene3D" id="1.10.287.1060">
    <property type="entry name" value="ESAT-6-like"/>
    <property type="match status" value="1"/>
</dbReference>
<reference evidence="1 2" key="1">
    <citation type="submission" date="2020-08" db="EMBL/GenBank/DDBJ databases">
        <title>Genomic Encyclopedia of Type Strains, Phase III (KMG-III): the genomes of soil and plant-associated and newly described type strains.</title>
        <authorList>
            <person name="Whitman W."/>
        </authorList>
    </citation>
    <scope>NUCLEOTIDE SEQUENCE [LARGE SCALE GENOMIC DNA]</scope>
    <source>
        <strain evidence="1 2">CECT 8305</strain>
    </source>
</reference>
<evidence type="ECO:0000313" key="2">
    <source>
        <dbReference type="Proteomes" id="UP000588098"/>
    </source>
</evidence>